<evidence type="ECO:0000256" key="1">
    <source>
        <dbReference type="SAM" id="MobiDB-lite"/>
    </source>
</evidence>
<name>A0ABT6A2G7_9ACTN</name>
<sequence length="120" mass="12825">MPAPTAATWLLLPAFTDSSSVHRALEEGAAGFLTRDSRRCDVVDAVRAVAPGQSVVPPELTGGLTDEIRMRRSESAPALSEREHQVLDGTARAWAFRGSPRSSASARARSRPTPSVSTRN</sequence>
<dbReference type="EMBL" id="JARJBB010000004">
    <property type="protein sequence ID" value="MDF3298841.1"/>
    <property type="molecule type" value="Genomic_DNA"/>
</dbReference>
<dbReference type="Proteomes" id="UP001221150">
    <property type="component" value="Unassembled WGS sequence"/>
</dbReference>
<feature type="compositionally biased region" description="Low complexity" evidence="1">
    <location>
        <begin position="99"/>
        <end position="120"/>
    </location>
</feature>
<protein>
    <recommendedName>
        <fullName evidence="4">Response regulatory domain-containing protein</fullName>
    </recommendedName>
</protein>
<feature type="region of interest" description="Disordered" evidence="1">
    <location>
        <begin position="92"/>
        <end position="120"/>
    </location>
</feature>
<comment type="caution">
    <text evidence="2">The sequence shown here is derived from an EMBL/GenBank/DDBJ whole genome shotgun (WGS) entry which is preliminary data.</text>
</comment>
<dbReference type="Gene3D" id="3.40.50.2300">
    <property type="match status" value="1"/>
</dbReference>
<reference evidence="2 3" key="1">
    <citation type="submission" date="2023-03" db="EMBL/GenBank/DDBJ databases">
        <title>Draft genome sequence of Streptomyces sp. K1PA1 isolated from peat swamp forest in Thailand.</title>
        <authorList>
            <person name="Klaysubun C."/>
            <person name="Duangmal K."/>
        </authorList>
    </citation>
    <scope>NUCLEOTIDE SEQUENCE [LARGE SCALE GENOMIC DNA]</scope>
    <source>
        <strain evidence="2 3">K1PA1</strain>
    </source>
</reference>
<gene>
    <name evidence="2" type="ORF">P3H78_09385</name>
</gene>
<evidence type="ECO:0000313" key="2">
    <source>
        <dbReference type="EMBL" id="MDF3298841.1"/>
    </source>
</evidence>
<keyword evidence="3" id="KW-1185">Reference proteome</keyword>
<proteinExistence type="predicted"/>
<accession>A0ABT6A2G7</accession>
<evidence type="ECO:0000313" key="3">
    <source>
        <dbReference type="Proteomes" id="UP001221150"/>
    </source>
</evidence>
<evidence type="ECO:0008006" key="4">
    <source>
        <dbReference type="Google" id="ProtNLM"/>
    </source>
</evidence>
<organism evidence="2 3">
    <name type="scientific">Streptomyces tropicalis</name>
    <dbReference type="NCBI Taxonomy" id="3034234"/>
    <lineage>
        <taxon>Bacteria</taxon>
        <taxon>Bacillati</taxon>
        <taxon>Actinomycetota</taxon>
        <taxon>Actinomycetes</taxon>
        <taxon>Kitasatosporales</taxon>
        <taxon>Streptomycetaceae</taxon>
        <taxon>Streptomyces</taxon>
    </lineage>
</organism>
<dbReference type="RefSeq" id="WP_276108400.1">
    <property type="nucleotide sequence ID" value="NZ_JARJBB010000004.1"/>
</dbReference>